<dbReference type="Pfam" id="PF04402">
    <property type="entry name" value="SIMPL"/>
    <property type="match status" value="1"/>
</dbReference>
<dbReference type="STRING" id="1798676.A3B90_02980"/>
<dbReference type="EMBL" id="MFPX01000026">
    <property type="protein sequence ID" value="OGH65953.1"/>
    <property type="molecule type" value="Genomic_DNA"/>
</dbReference>
<evidence type="ECO:0000256" key="1">
    <source>
        <dbReference type="SAM" id="Phobius"/>
    </source>
</evidence>
<protein>
    <recommendedName>
        <fullName evidence="4">SIMPL domain-containing protein</fullName>
    </recommendedName>
</protein>
<dbReference type="PANTHER" id="PTHR34387:SF1">
    <property type="entry name" value="PERIPLASMIC IMMUNOGENIC PROTEIN"/>
    <property type="match status" value="1"/>
</dbReference>
<dbReference type="InterPro" id="IPR052022">
    <property type="entry name" value="26kDa_periplasmic_antigen"/>
</dbReference>
<evidence type="ECO:0008006" key="4">
    <source>
        <dbReference type="Google" id="ProtNLM"/>
    </source>
</evidence>
<dbReference type="InterPro" id="IPR007497">
    <property type="entry name" value="SIMPL/DUF541"/>
</dbReference>
<name>A0A1F6M321_9BACT</name>
<evidence type="ECO:0000313" key="3">
    <source>
        <dbReference type="Proteomes" id="UP000178742"/>
    </source>
</evidence>
<comment type="caution">
    <text evidence="2">The sequence shown here is derived from an EMBL/GenBank/DDBJ whole genome shotgun (WGS) entry which is preliminary data.</text>
</comment>
<organism evidence="2 3">
    <name type="scientific">Candidatus Magasanikbacteria bacterium RIFCSPHIGHO2_02_FULL_41_13</name>
    <dbReference type="NCBI Taxonomy" id="1798676"/>
    <lineage>
        <taxon>Bacteria</taxon>
        <taxon>Candidatus Magasanikiibacteriota</taxon>
    </lineage>
</organism>
<accession>A0A1F6M321</accession>
<dbReference type="AlphaFoldDB" id="A0A1F6M321"/>
<dbReference type="Proteomes" id="UP000178742">
    <property type="component" value="Unassembled WGS sequence"/>
</dbReference>
<proteinExistence type="predicted"/>
<dbReference type="GO" id="GO:0006974">
    <property type="term" value="P:DNA damage response"/>
    <property type="evidence" value="ECO:0007669"/>
    <property type="project" value="TreeGrafter"/>
</dbReference>
<dbReference type="Gene3D" id="3.30.110.170">
    <property type="entry name" value="Protein of unknown function (DUF541), domain 1"/>
    <property type="match status" value="1"/>
</dbReference>
<gene>
    <name evidence="2" type="ORF">A3B90_02980</name>
</gene>
<feature type="transmembrane region" description="Helical" evidence="1">
    <location>
        <begin position="30"/>
        <end position="49"/>
    </location>
</feature>
<reference evidence="2 3" key="1">
    <citation type="journal article" date="2016" name="Nat. Commun.">
        <title>Thousands of microbial genomes shed light on interconnected biogeochemical processes in an aquifer system.</title>
        <authorList>
            <person name="Anantharaman K."/>
            <person name="Brown C.T."/>
            <person name="Hug L.A."/>
            <person name="Sharon I."/>
            <person name="Castelle C.J."/>
            <person name="Probst A.J."/>
            <person name="Thomas B.C."/>
            <person name="Singh A."/>
            <person name="Wilkins M.J."/>
            <person name="Karaoz U."/>
            <person name="Brodie E.L."/>
            <person name="Williams K.H."/>
            <person name="Hubbard S.S."/>
            <person name="Banfield J.F."/>
        </authorList>
    </citation>
    <scope>NUCLEOTIDE SEQUENCE [LARGE SCALE GENOMIC DNA]</scope>
</reference>
<evidence type="ECO:0000313" key="2">
    <source>
        <dbReference type="EMBL" id="OGH65953.1"/>
    </source>
</evidence>
<dbReference type="PANTHER" id="PTHR34387">
    <property type="entry name" value="SLR1258 PROTEIN"/>
    <property type="match status" value="1"/>
</dbReference>
<keyword evidence="1" id="KW-0472">Membrane</keyword>
<keyword evidence="1" id="KW-0812">Transmembrane</keyword>
<keyword evidence="1" id="KW-1133">Transmembrane helix</keyword>
<dbReference type="Gene3D" id="3.30.70.2970">
    <property type="entry name" value="Protein of unknown function (DUF541), domain 2"/>
    <property type="match status" value="1"/>
</dbReference>
<sequence length="276" mass="30316">MYEAHDCCFSKDCSRAYMRSLKNMDFGRKLLATLLGIFLVYAIILVGTLTRNNLREFYFIGKADSPEHAIMVESQGKVTVIPDIAMTNLGMTSEALTVAEAQQKNTETMNKLIARLKELGIDSKDIQTANYNVYPQYNYTEKEGQTLKGYQVSQNVSVKIRNLQNSQKVLALAGEVGANSVSGISFTIDDRDVYKAQAREIAIKKIQAKASALSQSLGVNIVGIVSYNEYEGGQNDYPMYKSNMMAESVGAAAPAPSIEPGSTDVILNVSVSYQIQ</sequence>